<dbReference type="AlphaFoldDB" id="A0A4Q0UAN7"/>
<gene>
    <name evidence="1" type="ORF">K8V47_08505</name>
</gene>
<evidence type="ECO:0000313" key="1">
    <source>
        <dbReference type="EMBL" id="HJE39779.1"/>
    </source>
</evidence>
<reference evidence="1" key="2">
    <citation type="submission" date="2021-09" db="EMBL/GenBank/DDBJ databases">
        <authorList>
            <person name="Gilroy R."/>
        </authorList>
    </citation>
    <scope>NUCLEOTIDE SEQUENCE</scope>
    <source>
        <strain evidence="1">4100</strain>
    </source>
</reference>
<proteinExistence type="predicted"/>
<comment type="caution">
    <text evidence="1">The sequence shown here is derived from an EMBL/GenBank/DDBJ whole genome shotgun (WGS) entry which is preliminary data.</text>
</comment>
<accession>A0A4Q0UAN7</accession>
<reference evidence="1" key="1">
    <citation type="journal article" date="2021" name="PeerJ">
        <title>Extensive microbial diversity within the chicken gut microbiome revealed by metagenomics and culture.</title>
        <authorList>
            <person name="Gilroy R."/>
            <person name="Ravi A."/>
            <person name="Getino M."/>
            <person name="Pursley I."/>
            <person name="Horton D.L."/>
            <person name="Alikhan N.F."/>
            <person name="Baker D."/>
            <person name="Gharbi K."/>
            <person name="Hall N."/>
            <person name="Watson M."/>
            <person name="Adriaenssens E.M."/>
            <person name="Foster-Nyarko E."/>
            <person name="Jarju S."/>
            <person name="Secka A."/>
            <person name="Antonio M."/>
            <person name="Oren A."/>
            <person name="Chaudhuri R.R."/>
            <person name="La Ragione R."/>
            <person name="Hildebrand F."/>
            <person name="Pallen M.J."/>
        </authorList>
    </citation>
    <scope>NUCLEOTIDE SEQUENCE</scope>
    <source>
        <strain evidence="1">4100</strain>
    </source>
</reference>
<protein>
    <submittedName>
        <fullName evidence="1">Uncharacterized protein</fullName>
    </submittedName>
</protein>
<organism evidence="1 2">
    <name type="scientific">Candidatus Amulumruptor caecigallinarius</name>
    <dbReference type="NCBI Taxonomy" id="2109911"/>
    <lineage>
        <taxon>Bacteria</taxon>
        <taxon>Pseudomonadati</taxon>
        <taxon>Bacteroidota</taxon>
        <taxon>Bacteroidia</taxon>
        <taxon>Bacteroidales</taxon>
        <taxon>Muribaculaceae</taxon>
        <taxon>Candidatus Amulumruptor</taxon>
    </lineage>
</organism>
<dbReference type="Proteomes" id="UP000711407">
    <property type="component" value="Unassembled WGS sequence"/>
</dbReference>
<sequence>MKHPGTATDKTLSSSVLENIGRRDGMTVPDGYFDTLTQRIEASLPEREWERQSAADNIAPRSIWQRIRPYVYLAAMFAGIWCMMHIFSLTGTGTQGPMSIDNYPVLAQALSDPTVVEELSNETFYTTNEEDLMDLLWQEGFDPTDETAATAR</sequence>
<evidence type="ECO:0000313" key="2">
    <source>
        <dbReference type="Proteomes" id="UP000711407"/>
    </source>
</evidence>
<name>A0A4Q0UAN7_9BACT</name>
<dbReference type="EMBL" id="DYXT01000045">
    <property type="protein sequence ID" value="HJE39779.1"/>
    <property type="molecule type" value="Genomic_DNA"/>
</dbReference>